<keyword evidence="2" id="KW-0378">Hydrolase</keyword>
<dbReference type="AlphaFoldDB" id="A0A7W8MAZ3"/>
<organism evidence="2 3">
    <name type="scientific">Quisquiliibacterium transsilvanicum</name>
    <dbReference type="NCBI Taxonomy" id="1549638"/>
    <lineage>
        <taxon>Bacteria</taxon>
        <taxon>Pseudomonadati</taxon>
        <taxon>Pseudomonadota</taxon>
        <taxon>Betaproteobacteria</taxon>
        <taxon>Burkholderiales</taxon>
        <taxon>Burkholderiaceae</taxon>
        <taxon>Quisquiliibacterium</taxon>
    </lineage>
</organism>
<sequence>MSALSTIARCQRLAANSAGRDLVVGDLHGHRSLFERVLERMNFDPARDRVLSVGDLIDRGPESLDTLALIEQPWFHAVLGNHELMLLNFLGYYGSRIHNRKSFPSGSGQWVIEAASRSRKRLGRLADRLASLPLAIHVDASVPFNVTHGDLHPLGDSQQNLLDVAGVSVHVADSATTSRRNIGEAMKCGFVDLDFAGQPVQVSDAPFGELPLTYVGHSPLTRVTVHRSYVYVDQRVGERSARRPEDRPPTVLDQTRFSFWLRGVALARKGAEARERVVFPLRTGPSVRVAAARA</sequence>
<dbReference type="InterPro" id="IPR050126">
    <property type="entry name" value="Ap4A_hydrolase"/>
</dbReference>
<dbReference type="GO" id="GO:0005737">
    <property type="term" value="C:cytoplasm"/>
    <property type="evidence" value="ECO:0007669"/>
    <property type="project" value="TreeGrafter"/>
</dbReference>
<proteinExistence type="predicted"/>
<dbReference type="InterPro" id="IPR004843">
    <property type="entry name" value="Calcineurin-like_PHP"/>
</dbReference>
<dbReference type="Gene3D" id="3.60.21.10">
    <property type="match status" value="1"/>
</dbReference>
<dbReference type="PANTHER" id="PTHR42850:SF11">
    <property type="entry name" value="BIS(5'-NUCLEOSYL)-TETRAPHOSPHATASE [SYMMETRICAL]"/>
    <property type="match status" value="1"/>
</dbReference>
<dbReference type="Proteomes" id="UP000532440">
    <property type="component" value="Unassembled WGS sequence"/>
</dbReference>
<reference evidence="2 3" key="1">
    <citation type="submission" date="2020-08" db="EMBL/GenBank/DDBJ databases">
        <title>Genomic Encyclopedia of Type Strains, Phase IV (KMG-IV): sequencing the most valuable type-strain genomes for metagenomic binning, comparative biology and taxonomic classification.</title>
        <authorList>
            <person name="Goeker M."/>
        </authorList>
    </citation>
    <scope>NUCLEOTIDE SEQUENCE [LARGE SCALE GENOMIC DNA]</scope>
    <source>
        <strain evidence="2 3">DSM 29781</strain>
    </source>
</reference>
<dbReference type="PANTHER" id="PTHR42850">
    <property type="entry name" value="METALLOPHOSPHOESTERASE"/>
    <property type="match status" value="1"/>
</dbReference>
<dbReference type="EC" id="3.1.3.16" evidence="2"/>
<dbReference type="GO" id="GO:0110154">
    <property type="term" value="P:RNA decapping"/>
    <property type="evidence" value="ECO:0007669"/>
    <property type="project" value="TreeGrafter"/>
</dbReference>
<feature type="domain" description="Calcineurin-like phosphoesterase" evidence="1">
    <location>
        <begin position="22"/>
        <end position="159"/>
    </location>
</feature>
<evidence type="ECO:0000259" key="1">
    <source>
        <dbReference type="Pfam" id="PF00149"/>
    </source>
</evidence>
<name>A0A7W8MAZ3_9BURK</name>
<dbReference type="InterPro" id="IPR029052">
    <property type="entry name" value="Metallo-depent_PP-like"/>
</dbReference>
<gene>
    <name evidence="2" type="ORF">HNQ70_003644</name>
</gene>
<keyword evidence="3" id="KW-1185">Reference proteome</keyword>
<evidence type="ECO:0000313" key="2">
    <source>
        <dbReference type="EMBL" id="MBB5273614.1"/>
    </source>
</evidence>
<dbReference type="SUPFAM" id="SSF56300">
    <property type="entry name" value="Metallo-dependent phosphatases"/>
    <property type="match status" value="1"/>
</dbReference>
<dbReference type="Pfam" id="PF00149">
    <property type="entry name" value="Metallophos"/>
    <property type="match status" value="1"/>
</dbReference>
<dbReference type="EMBL" id="JACHGB010000007">
    <property type="protein sequence ID" value="MBB5273614.1"/>
    <property type="molecule type" value="Genomic_DNA"/>
</dbReference>
<protein>
    <submittedName>
        <fullName evidence="2">Serine/threonine protein phosphatase 1</fullName>
        <ecNumber evidence="2">3.1.3.16</ecNumber>
    </submittedName>
</protein>
<dbReference type="GO" id="GO:0008803">
    <property type="term" value="F:bis(5'-nucleosyl)-tetraphosphatase (symmetrical) activity"/>
    <property type="evidence" value="ECO:0007669"/>
    <property type="project" value="TreeGrafter"/>
</dbReference>
<accession>A0A7W8MAZ3</accession>
<comment type="caution">
    <text evidence="2">The sequence shown here is derived from an EMBL/GenBank/DDBJ whole genome shotgun (WGS) entry which is preliminary data.</text>
</comment>
<dbReference type="GO" id="GO:0004722">
    <property type="term" value="F:protein serine/threonine phosphatase activity"/>
    <property type="evidence" value="ECO:0007669"/>
    <property type="project" value="UniProtKB-EC"/>
</dbReference>
<dbReference type="RefSeq" id="WP_183970402.1">
    <property type="nucleotide sequence ID" value="NZ_BAABEW010000020.1"/>
</dbReference>
<evidence type="ECO:0000313" key="3">
    <source>
        <dbReference type="Proteomes" id="UP000532440"/>
    </source>
</evidence>